<evidence type="ECO:0000259" key="9">
    <source>
        <dbReference type="Pfam" id="PF01494"/>
    </source>
</evidence>
<comment type="cofactor">
    <cofactor evidence="1">
        <name>FAD</name>
        <dbReference type="ChEBI" id="CHEBI:57692"/>
    </cofactor>
</comment>
<dbReference type="SUPFAM" id="SSF51905">
    <property type="entry name" value="FAD/NAD(P)-binding domain"/>
    <property type="match status" value="1"/>
</dbReference>
<dbReference type="PRINTS" id="PR00420">
    <property type="entry name" value="RNGMNOXGNASE"/>
</dbReference>
<keyword evidence="8" id="KW-0812">Transmembrane</keyword>
<evidence type="ECO:0000256" key="8">
    <source>
        <dbReference type="SAM" id="Phobius"/>
    </source>
</evidence>
<dbReference type="EMBL" id="CP151502">
    <property type="protein sequence ID" value="WZN59627.1"/>
    <property type="molecule type" value="Genomic_DNA"/>
</dbReference>
<dbReference type="Proteomes" id="UP001472866">
    <property type="component" value="Chromosome 02"/>
</dbReference>
<dbReference type="GO" id="GO:0071949">
    <property type="term" value="F:FAD binding"/>
    <property type="evidence" value="ECO:0007669"/>
    <property type="project" value="InterPro"/>
</dbReference>
<keyword evidence="2" id="KW-0285">Flavoprotein</keyword>
<keyword evidence="4" id="KW-0521">NADP</keyword>
<dbReference type="PANTHER" id="PTHR46028">
    <property type="entry name" value="KYNURENINE 3-MONOOXYGENASE"/>
    <property type="match status" value="1"/>
</dbReference>
<evidence type="ECO:0000313" key="11">
    <source>
        <dbReference type="Proteomes" id="UP001472866"/>
    </source>
</evidence>
<feature type="compositionally biased region" description="Polar residues" evidence="7">
    <location>
        <begin position="1"/>
        <end position="11"/>
    </location>
</feature>
<keyword evidence="5" id="KW-0560">Oxidoreductase</keyword>
<evidence type="ECO:0000256" key="1">
    <source>
        <dbReference type="ARBA" id="ARBA00001974"/>
    </source>
</evidence>
<evidence type="ECO:0000256" key="6">
    <source>
        <dbReference type="ARBA" id="ARBA00023033"/>
    </source>
</evidence>
<dbReference type="Pfam" id="PF01494">
    <property type="entry name" value="FAD_binding_3"/>
    <property type="match status" value="2"/>
</dbReference>
<name>A0AAX4P1A0_9CHLO</name>
<dbReference type="InterPro" id="IPR002938">
    <property type="entry name" value="FAD-bd"/>
</dbReference>
<dbReference type="AlphaFoldDB" id="A0AAX4P1A0"/>
<feature type="domain" description="FAD-binding" evidence="9">
    <location>
        <begin position="72"/>
        <end position="242"/>
    </location>
</feature>
<organism evidence="10 11">
    <name type="scientific">Chloropicon roscoffensis</name>
    <dbReference type="NCBI Taxonomy" id="1461544"/>
    <lineage>
        <taxon>Eukaryota</taxon>
        <taxon>Viridiplantae</taxon>
        <taxon>Chlorophyta</taxon>
        <taxon>Chloropicophyceae</taxon>
        <taxon>Chloropicales</taxon>
        <taxon>Chloropicaceae</taxon>
        <taxon>Chloropicon</taxon>
    </lineage>
</organism>
<keyword evidence="3" id="KW-0274">FAD</keyword>
<dbReference type="PANTHER" id="PTHR46028:SF2">
    <property type="entry name" value="KYNURENINE 3-MONOOXYGENASE"/>
    <property type="match status" value="1"/>
</dbReference>
<evidence type="ECO:0000256" key="4">
    <source>
        <dbReference type="ARBA" id="ARBA00022857"/>
    </source>
</evidence>
<evidence type="ECO:0000256" key="5">
    <source>
        <dbReference type="ARBA" id="ARBA00023002"/>
    </source>
</evidence>
<feature type="compositionally biased region" description="Low complexity" evidence="7">
    <location>
        <begin position="23"/>
        <end position="51"/>
    </location>
</feature>
<keyword evidence="8" id="KW-0472">Membrane</keyword>
<proteinExistence type="predicted"/>
<evidence type="ECO:0000256" key="7">
    <source>
        <dbReference type="SAM" id="MobiDB-lite"/>
    </source>
</evidence>
<keyword evidence="11" id="KW-1185">Reference proteome</keyword>
<feature type="domain" description="FAD-binding" evidence="9">
    <location>
        <begin position="396"/>
        <end position="427"/>
    </location>
</feature>
<feature type="region of interest" description="Disordered" evidence="7">
    <location>
        <begin position="1"/>
        <end position="63"/>
    </location>
</feature>
<gene>
    <name evidence="10" type="ORF">HKI87_02g11530</name>
</gene>
<reference evidence="10 11" key="1">
    <citation type="submission" date="2024-03" db="EMBL/GenBank/DDBJ databases">
        <title>Complete genome sequence of the green alga Chloropicon roscoffensis RCC1871.</title>
        <authorList>
            <person name="Lemieux C."/>
            <person name="Pombert J.-F."/>
            <person name="Otis C."/>
            <person name="Turmel M."/>
        </authorList>
    </citation>
    <scope>NUCLEOTIDE SEQUENCE [LARGE SCALE GENOMIC DNA]</scope>
    <source>
        <strain evidence="10 11">RCC1871</strain>
    </source>
</reference>
<accession>A0AAX4P1A0</accession>
<sequence length="573" mass="62501">MLGTMPKTSWVLSRGGHARPGVSSPSSRPTTCRTRACSAGRARSAAPATGPVPTRRRASVSVSALSPDSKTAVVVGGGPVGLAAAMMLCKDARFEKVDVIERTESADYFEPDKAFVFSIFERGQKFMEHVGALDSLRQSSVGSKSFAISRLYPNGKVTRKQAAINDDAVENYWIPRRDFIKVMHDVVESDYAGKIEVHFGAECESLEELPGGGLRVRASCGDFEPSFLVGADGLRSCVREALAGWAEEAGEGRDGYEMRKYPSLSSGLRYKVLTFPPTFPLPPSEGGQAVHSEAYVVIGKSGRRKERLRLGFLPIADADAPRTANFVSAAEDHKIWSLKDAESLLAYLEDSLPQIPVRKILDEEEAGRFARSEGGRFPMPQYVERFVRVSGDGRSGVALVGDALHAFPPDLGQGVNSGLEDVMVLRDRMLEAGGDLAEALPSFERMRVRDVRSLIRLMQVGYPLQYKQSMLKHAVWQCKFLGQMVMAKVFSKIFHRPPIFDVQSASLTYTDILEKVERNCRRYQAFGVAIGLAAGVACATRGAMPAAAACILAPFLAIALLFKRAPRELRTTA</sequence>
<dbReference type="Gene3D" id="3.50.50.60">
    <property type="entry name" value="FAD/NAD(P)-binding domain"/>
    <property type="match status" value="1"/>
</dbReference>
<evidence type="ECO:0000256" key="2">
    <source>
        <dbReference type="ARBA" id="ARBA00022630"/>
    </source>
</evidence>
<evidence type="ECO:0000313" key="10">
    <source>
        <dbReference type="EMBL" id="WZN59627.1"/>
    </source>
</evidence>
<dbReference type="GO" id="GO:0070189">
    <property type="term" value="P:kynurenine metabolic process"/>
    <property type="evidence" value="ECO:0007669"/>
    <property type="project" value="TreeGrafter"/>
</dbReference>
<feature type="transmembrane region" description="Helical" evidence="8">
    <location>
        <begin position="542"/>
        <end position="562"/>
    </location>
</feature>
<keyword evidence="6" id="KW-0503">Monooxygenase</keyword>
<dbReference type="InterPro" id="IPR036188">
    <property type="entry name" value="FAD/NAD-bd_sf"/>
</dbReference>
<keyword evidence="8" id="KW-1133">Transmembrane helix</keyword>
<evidence type="ECO:0000256" key="3">
    <source>
        <dbReference type="ARBA" id="ARBA00022827"/>
    </source>
</evidence>
<dbReference type="GO" id="GO:0004502">
    <property type="term" value="F:kynurenine 3-monooxygenase activity"/>
    <property type="evidence" value="ECO:0007669"/>
    <property type="project" value="TreeGrafter"/>
</dbReference>
<protein>
    <submittedName>
        <fullName evidence="10">FAD_binding_3 domain-containing protein</fullName>
    </submittedName>
</protein>